<dbReference type="EMBL" id="AP017369">
    <property type="protein sequence ID" value="BAU95202.1"/>
    <property type="molecule type" value="Genomic_DNA"/>
</dbReference>
<dbReference type="Proteomes" id="UP000218244">
    <property type="component" value="Chromosome"/>
</dbReference>
<dbReference type="Pfam" id="PF05096">
    <property type="entry name" value="Glu_cyclase_2"/>
    <property type="match status" value="1"/>
</dbReference>
<dbReference type="GO" id="GO:0016603">
    <property type="term" value="F:glutaminyl-peptide cyclotransferase activity"/>
    <property type="evidence" value="ECO:0007669"/>
    <property type="project" value="InterPro"/>
</dbReference>
<feature type="chain" id="PRO_5007902509" evidence="1">
    <location>
        <begin position="20"/>
        <end position="258"/>
    </location>
</feature>
<evidence type="ECO:0000256" key="1">
    <source>
        <dbReference type="SAM" id="SignalP"/>
    </source>
</evidence>
<dbReference type="InterPro" id="IPR011044">
    <property type="entry name" value="Quino_amine_DH_bsu"/>
</dbReference>
<dbReference type="InterPro" id="IPR007788">
    <property type="entry name" value="QCT"/>
</dbReference>
<sequence>MKKFAALAVLSSLPLTSCAAPKDDSATEVEYLVPEIISTYSFDSTSFTQGLELDGEELIVGTGQYGGSRIYRSSIDGTESVSQELAPEFFGEGITKSGDVVWQLTWNEGVAFKRDAHTLEEIDRVSYDGEGWGICSTQNSLITTDGGSFLTFRDPDSFAETNSLEVTLDGSPVENLNELECVNGEVYANIFLSTDIMRIDPDTGEVTAVIDASNIPNNATPDVNNVLNGIAHIPDTDRFYITGKRWPDLYEVRFVPAG</sequence>
<dbReference type="SUPFAM" id="SSF50969">
    <property type="entry name" value="YVTN repeat-like/Quinoprotein amine dehydrogenase"/>
    <property type="match status" value="1"/>
</dbReference>
<dbReference type="AlphaFoldDB" id="A0A169RSG1"/>
<name>A0A169RSG1_9CORY</name>
<dbReference type="PANTHER" id="PTHR31270:SF1">
    <property type="entry name" value="GLUTAMINYL-PEPTIDE CYCLOTRANSFERASE"/>
    <property type="match status" value="1"/>
</dbReference>
<gene>
    <name evidence="2" type="ORF">N24_0940</name>
</gene>
<evidence type="ECO:0000313" key="2">
    <source>
        <dbReference type="EMBL" id="BAU95202.1"/>
    </source>
</evidence>
<dbReference type="RefSeq" id="WP_096454831.1">
    <property type="nucleotide sequence ID" value="NZ_AP017369.1"/>
</dbReference>
<keyword evidence="1" id="KW-0732">Signal</keyword>
<dbReference type="KEGG" id="csur:N24_0940"/>
<keyword evidence="2" id="KW-0808">Transferase</keyword>
<protein>
    <submittedName>
        <fullName evidence="2">Glutamine cyclotransferase</fullName>
    </submittedName>
</protein>
<keyword evidence="3" id="KW-1185">Reference proteome</keyword>
<reference evidence="2 3" key="1">
    <citation type="submission" date="2016-02" db="EMBL/GenBank/DDBJ databases">
        <title>Corynebacterium glutamicum N24 whole genome sequencing project.</title>
        <authorList>
            <person name="Matsutani M."/>
            <person name="Nangtapong N."/>
            <person name="Yakushi T."/>
            <person name="Matsushita K."/>
        </authorList>
    </citation>
    <scope>NUCLEOTIDE SEQUENCE [LARGE SCALE GENOMIC DNA]</scope>
    <source>
        <strain evidence="2 3">N24</strain>
    </source>
</reference>
<organism evidence="2 3">
    <name type="scientific">Corynebacterium suranareeae</name>
    <dbReference type="NCBI Taxonomy" id="2506452"/>
    <lineage>
        <taxon>Bacteria</taxon>
        <taxon>Bacillati</taxon>
        <taxon>Actinomycetota</taxon>
        <taxon>Actinomycetes</taxon>
        <taxon>Mycobacteriales</taxon>
        <taxon>Corynebacteriaceae</taxon>
        <taxon>Corynebacterium</taxon>
    </lineage>
</organism>
<evidence type="ECO:0000313" key="3">
    <source>
        <dbReference type="Proteomes" id="UP000218244"/>
    </source>
</evidence>
<accession>A0A169RSG1</accession>
<proteinExistence type="predicted"/>
<dbReference type="PANTHER" id="PTHR31270">
    <property type="entry name" value="GLUTAMINYL-PEPTIDE CYCLOTRANSFERASE"/>
    <property type="match status" value="1"/>
</dbReference>
<feature type="signal peptide" evidence="1">
    <location>
        <begin position="1"/>
        <end position="19"/>
    </location>
</feature>